<dbReference type="InterPro" id="IPR019853">
    <property type="entry name" value="GldB-like"/>
</dbReference>
<protein>
    <submittedName>
        <fullName evidence="1">Gliding motility lipoprotein GldB</fullName>
    </submittedName>
</protein>
<dbReference type="Proteomes" id="UP000505355">
    <property type="component" value="Chromosome"/>
</dbReference>
<dbReference type="Pfam" id="PF25594">
    <property type="entry name" value="GldB_lipo"/>
    <property type="match status" value="1"/>
</dbReference>
<dbReference type="PROSITE" id="PS51257">
    <property type="entry name" value="PROKAR_LIPOPROTEIN"/>
    <property type="match status" value="1"/>
</dbReference>
<dbReference type="EMBL" id="CP054139">
    <property type="protein sequence ID" value="QKJ30957.1"/>
    <property type="molecule type" value="Genomic_DNA"/>
</dbReference>
<dbReference type="KEGG" id="mmab:HQ865_14760"/>
<name>A0A7D4TY33_9SPHI</name>
<evidence type="ECO:0000313" key="2">
    <source>
        <dbReference type="Proteomes" id="UP000505355"/>
    </source>
</evidence>
<sequence>MIRGIDKSKQIYLIFITCILLVSCKQGKKVDVSNIHVDVKIERFDHDLNDMAKKPMPEQALYMQRKYGAFYQDFIERILPLGSIKDTAYFAKLRQILATKDYANVKHDVDSVYPNLDNEEAELTDAFRRIKYYFPKKELPKVYAYLSGFQAQTSIGDGYFAIGLDMFLGADSRFYPALVQILPRYITRRFTPGNIAPRVVEGIVREDMYPEPDTHKTLLDKMIYAGKVMYFMDQVLPDVADTTKIGYTTAQMKWCEDFKSNIWGYFMEENLLYESDAQKLDKYISEAPFTPGLGERNESAPKLGVWTGWQIVRQYMDKNPDVTLPQLMAMDDAQKILTGSKYRPK</sequence>
<gene>
    <name evidence="1" type="primary">gldB</name>
    <name evidence="1" type="ORF">HQ865_14760</name>
</gene>
<dbReference type="NCBIfam" id="TIGR03514">
    <property type="entry name" value="GldB_lipo"/>
    <property type="match status" value="1"/>
</dbReference>
<reference evidence="1 2" key="1">
    <citation type="submission" date="2020-05" db="EMBL/GenBank/DDBJ databases">
        <title>Mucilaginibacter mali sp. nov.</title>
        <authorList>
            <person name="Kim H.S."/>
            <person name="Lee K.C."/>
            <person name="Suh M.K."/>
            <person name="Kim J.-S."/>
            <person name="Han K.-I."/>
            <person name="Eom M.K."/>
            <person name="Shin Y.K."/>
            <person name="Lee J.-S."/>
        </authorList>
    </citation>
    <scope>NUCLEOTIDE SEQUENCE [LARGE SCALE GENOMIC DNA]</scope>
    <source>
        <strain evidence="1 2">G2-14</strain>
    </source>
</reference>
<dbReference type="AlphaFoldDB" id="A0A7D4TY33"/>
<organism evidence="1 2">
    <name type="scientific">Mucilaginibacter mali</name>
    <dbReference type="NCBI Taxonomy" id="2740462"/>
    <lineage>
        <taxon>Bacteria</taxon>
        <taxon>Pseudomonadati</taxon>
        <taxon>Bacteroidota</taxon>
        <taxon>Sphingobacteriia</taxon>
        <taxon>Sphingobacteriales</taxon>
        <taxon>Sphingobacteriaceae</taxon>
        <taxon>Mucilaginibacter</taxon>
    </lineage>
</organism>
<accession>A0A7D4TY33</accession>
<keyword evidence="1" id="KW-0449">Lipoprotein</keyword>
<keyword evidence="2" id="KW-1185">Reference proteome</keyword>
<proteinExistence type="predicted"/>
<evidence type="ECO:0000313" key="1">
    <source>
        <dbReference type="EMBL" id="QKJ30957.1"/>
    </source>
</evidence>